<gene>
    <name evidence="18" type="primary">ptsP</name>
    <name evidence="18" type="ORF">C7B82_09830</name>
</gene>
<dbReference type="InterPro" id="IPR008731">
    <property type="entry name" value="PTS_EIN"/>
</dbReference>
<proteinExistence type="inferred from homology"/>
<dbReference type="InterPro" id="IPR006318">
    <property type="entry name" value="PTS_EI-like"/>
</dbReference>
<dbReference type="PROSITE" id="PS00371">
    <property type="entry name" value="PTS_EIIA_TYPE_1_HIS"/>
    <property type="match status" value="1"/>
</dbReference>
<dbReference type="Gene3D" id="3.30.1340.10">
    <property type="entry name" value="HPr-like"/>
    <property type="match status" value="1"/>
</dbReference>
<dbReference type="SUPFAM" id="SSF55594">
    <property type="entry name" value="HPr-like"/>
    <property type="match status" value="1"/>
</dbReference>
<keyword evidence="13" id="KW-0479">Metal-binding</keyword>
<evidence type="ECO:0000256" key="14">
    <source>
        <dbReference type="ARBA" id="ARBA00022777"/>
    </source>
</evidence>
<dbReference type="InterPro" id="IPR001127">
    <property type="entry name" value="PTS_EIIA_1_perm"/>
</dbReference>
<evidence type="ECO:0000256" key="13">
    <source>
        <dbReference type="ARBA" id="ARBA00022723"/>
    </source>
</evidence>
<comment type="catalytic activity">
    <reaction evidence="1">
        <text>L-histidyl-[protein] + phosphoenolpyruvate = N(pros)-phospho-L-histidyl-[protein] + pyruvate</text>
        <dbReference type="Rhea" id="RHEA:23880"/>
        <dbReference type="Rhea" id="RHEA-COMP:9745"/>
        <dbReference type="Rhea" id="RHEA-COMP:9746"/>
        <dbReference type="ChEBI" id="CHEBI:15361"/>
        <dbReference type="ChEBI" id="CHEBI:29979"/>
        <dbReference type="ChEBI" id="CHEBI:58702"/>
        <dbReference type="ChEBI" id="CHEBI:64837"/>
        <dbReference type="EC" id="2.7.3.9"/>
    </reaction>
</comment>
<dbReference type="FunFam" id="2.70.70.10:FF:000001">
    <property type="entry name" value="PTS system glucose-specific IIA component"/>
    <property type="match status" value="1"/>
</dbReference>
<evidence type="ECO:0000256" key="10">
    <source>
        <dbReference type="ARBA" id="ARBA00022597"/>
    </source>
</evidence>
<comment type="caution">
    <text evidence="18">The sequence shown here is derived from an EMBL/GenBank/DDBJ whole genome shotgun (WGS) entry which is preliminary data.</text>
</comment>
<evidence type="ECO:0000259" key="17">
    <source>
        <dbReference type="PROSITE" id="PS51350"/>
    </source>
</evidence>
<sequence>MHTATASAPPQTSVSLLAPLSGSLFAIEHVPDPVFAQKMVGDGIAIDPTSQSLLAPCDGEIIQLHPSHHAVTLRTLQGLEVLMHIGLDTVALRGKGFTPHVKVGDRVKTGEALIDFDADYIALHAKSLLTEMVITNGDRVQTLIGRSGSVTVGEDIILEVTLAGAVDAETATPVGEQTTSAPIVIPNPIGLHARPAAVLANLAKHYQAKIQLHRGNDSANVRSVIALMNLQVVQKETVTLTAIGADAKAAVLALTDAIARGLGEDVSVPAVAPLKPAQSQQSQPLRPRSTDANLLLGVSASPGLAVGQTYRVREDVLSIVETAQNPVAEKQQLDAAIAQAMLEVEAVRAKVEEQGKPDKAAIFAAHRELLADPELLDVAHSYLDQGKSAAFAWKQAFTAQAEQLARLPNALFAQRANDLRDVGQRVLRLLVGATATAASYPPNTILLAEDLTPSDMATLDREVVKGFCTLAGGATSHVAILARSMGVPAIVGAEPRLLELPDGSSVILDGSQGTLRLHATPDELERVQQRIAQQQARQTTDRQYATYPAVTIDGYRVEVVANIGSLNDAKESVALGGEGVGLLRTEVMFMARALAPSEEEQTTLYRSILQVLGRDRSLIVRTLDVGGDKPLSYLPMPHEENPFLGERGIRMAFDQPDMLRTQLRALLRASGAGTLRVMFPMIGRLEEIQMAKAILEEERQRLGIAPIAVGIMIEVPSAAVMAEQFAKEVDFFSIGTNDLTQYTLAMDRGHPKLAPYVDSLHPAVLQLIAQTVKGASQHGKWVGVCGGSASDPQAVPLLLGLGVKELSVSIATIPSIKAQIRTLNFAHCQTLAKQALTLSTAAAVRALCPLVDE</sequence>
<evidence type="ECO:0000256" key="3">
    <source>
        <dbReference type="ARBA" id="ARBA00003681"/>
    </source>
</evidence>
<dbReference type="GO" id="GO:0046872">
    <property type="term" value="F:metal ion binding"/>
    <property type="evidence" value="ECO:0007669"/>
    <property type="project" value="UniProtKB-KW"/>
</dbReference>
<dbReference type="Pfam" id="PF00381">
    <property type="entry name" value="PTS-HPr"/>
    <property type="match status" value="1"/>
</dbReference>
<dbReference type="InterPro" id="IPR001020">
    <property type="entry name" value="PTS_HPr_His_P_site"/>
</dbReference>
<dbReference type="RefSeq" id="WP_106256127.1">
    <property type="nucleotide sequence ID" value="NZ_CAWNSW010000006.1"/>
</dbReference>
<dbReference type="PANTHER" id="PTHR46244:SF6">
    <property type="entry name" value="PHOSPHOENOLPYRUVATE-PROTEIN PHOSPHOTRANSFERASE"/>
    <property type="match status" value="1"/>
</dbReference>
<comment type="function">
    <text evidence="3">General (non sugar-specific) component of the phosphoenolpyruvate-dependent sugar phosphotransferase system (sugar PTS). This major carbohydrate active-transport system catalyzes the phosphorylation of incoming sugar substrates concomitantly with their translocation across the cell membrane. The phosphoryl group from phosphoenolpyruvate (PEP) is transferred to the phosphoryl carrier protein HPr by enzyme I. Phospho-HPr then transfers it to the PTS EIIA domain.</text>
</comment>
<organism evidence="18 19">
    <name type="scientific">Stenomitos frigidus ULC18</name>
    <dbReference type="NCBI Taxonomy" id="2107698"/>
    <lineage>
        <taxon>Bacteria</taxon>
        <taxon>Bacillati</taxon>
        <taxon>Cyanobacteriota</taxon>
        <taxon>Cyanophyceae</taxon>
        <taxon>Leptolyngbyales</taxon>
        <taxon>Leptolyngbyaceae</taxon>
        <taxon>Stenomitos</taxon>
    </lineage>
</organism>
<dbReference type="PROSITE" id="PS00369">
    <property type="entry name" value="PTS_HPR_HIS"/>
    <property type="match status" value="1"/>
</dbReference>
<dbReference type="EMBL" id="PVWK01000056">
    <property type="protein sequence ID" value="PSB30062.1"/>
    <property type="molecule type" value="Genomic_DNA"/>
</dbReference>
<comment type="subcellular location">
    <subcellularLocation>
        <location evidence="4">Cytoplasm</location>
    </subcellularLocation>
</comment>
<protein>
    <recommendedName>
        <fullName evidence="7">Phosphocarrier protein HPr</fullName>
        <ecNumber evidence="6">2.7.3.9</ecNumber>
    </recommendedName>
</protein>
<accession>A0A2T1EBC4</accession>
<dbReference type="PROSITE" id="PS51350">
    <property type="entry name" value="PTS_HPR_DOM"/>
    <property type="match status" value="1"/>
</dbReference>
<keyword evidence="15" id="KW-0460">Magnesium</keyword>
<evidence type="ECO:0000256" key="6">
    <source>
        <dbReference type="ARBA" id="ARBA00012232"/>
    </source>
</evidence>
<dbReference type="Gene3D" id="3.50.30.10">
    <property type="entry name" value="Phosphohistidine domain"/>
    <property type="match status" value="1"/>
</dbReference>
<reference evidence="19" key="1">
    <citation type="submission" date="2018-02" db="EMBL/GenBank/DDBJ databases">
        <authorList>
            <person name="Moore K."/>
            <person name="Momper L."/>
        </authorList>
    </citation>
    <scope>NUCLEOTIDE SEQUENCE [LARGE SCALE GENOMIC DNA]</scope>
    <source>
        <strain evidence="19">ULC18</strain>
    </source>
</reference>
<evidence type="ECO:0000256" key="4">
    <source>
        <dbReference type="ARBA" id="ARBA00004496"/>
    </source>
</evidence>
<dbReference type="AlphaFoldDB" id="A0A2T1EBC4"/>
<dbReference type="GO" id="GO:0016301">
    <property type="term" value="F:kinase activity"/>
    <property type="evidence" value="ECO:0007669"/>
    <property type="project" value="UniProtKB-KW"/>
</dbReference>
<dbReference type="InterPro" id="IPR050499">
    <property type="entry name" value="PEP-utilizing_PTS_enzyme"/>
</dbReference>
<evidence type="ECO:0000256" key="2">
    <source>
        <dbReference type="ARBA" id="ARBA00001946"/>
    </source>
</evidence>
<keyword evidence="18" id="KW-0670">Pyruvate</keyword>
<dbReference type="OrthoDB" id="9765468at2"/>
<dbReference type="InterPro" id="IPR023151">
    <property type="entry name" value="PEP_util_CS"/>
</dbReference>
<dbReference type="PANTHER" id="PTHR46244">
    <property type="entry name" value="PHOSPHOENOLPYRUVATE-PROTEIN PHOSPHOTRANSFERASE"/>
    <property type="match status" value="1"/>
</dbReference>
<evidence type="ECO:0000256" key="11">
    <source>
        <dbReference type="ARBA" id="ARBA00022679"/>
    </source>
</evidence>
<evidence type="ECO:0000313" key="19">
    <source>
        <dbReference type="Proteomes" id="UP000239576"/>
    </source>
</evidence>
<dbReference type="EC" id="2.7.3.9" evidence="6"/>
<dbReference type="SUPFAM" id="SSF51261">
    <property type="entry name" value="Duplicated hybrid motif"/>
    <property type="match status" value="1"/>
</dbReference>
<dbReference type="CDD" id="cd00367">
    <property type="entry name" value="PTS-HPr_like"/>
    <property type="match status" value="1"/>
</dbReference>
<dbReference type="SUPFAM" id="SSF52009">
    <property type="entry name" value="Phosphohistidine domain"/>
    <property type="match status" value="1"/>
</dbReference>
<dbReference type="NCBIfam" id="TIGR01417">
    <property type="entry name" value="PTS_I_fam"/>
    <property type="match status" value="1"/>
</dbReference>
<dbReference type="InterPro" id="IPR008279">
    <property type="entry name" value="PEP-util_enz_mobile_dom"/>
</dbReference>
<evidence type="ECO:0000256" key="7">
    <source>
        <dbReference type="ARBA" id="ARBA00020422"/>
    </source>
</evidence>
<dbReference type="InterPro" id="IPR040442">
    <property type="entry name" value="Pyrv_kinase-like_dom_sf"/>
</dbReference>
<evidence type="ECO:0000256" key="8">
    <source>
        <dbReference type="ARBA" id="ARBA00022448"/>
    </source>
</evidence>
<feature type="domain" description="PTS EIIA type-1" evidence="16">
    <location>
        <begin position="32"/>
        <end position="136"/>
    </location>
</feature>
<keyword evidence="9" id="KW-0963">Cytoplasm</keyword>
<keyword evidence="11 18" id="KW-0808">Transferase</keyword>
<dbReference type="SUPFAM" id="SSF51621">
    <property type="entry name" value="Phosphoenolpyruvate/pyruvate domain"/>
    <property type="match status" value="1"/>
</dbReference>
<evidence type="ECO:0000256" key="15">
    <source>
        <dbReference type="ARBA" id="ARBA00022842"/>
    </source>
</evidence>
<dbReference type="PROSITE" id="PS51093">
    <property type="entry name" value="PTS_EIIA_TYPE_1"/>
    <property type="match status" value="1"/>
</dbReference>
<dbReference type="NCBIfam" id="TIGR01003">
    <property type="entry name" value="PTS_HPr_family"/>
    <property type="match status" value="1"/>
</dbReference>
<dbReference type="Gene3D" id="1.10.274.10">
    <property type="entry name" value="PtsI, HPr-binding domain"/>
    <property type="match status" value="1"/>
</dbReference>
<dbReference type="GO" id="GO:0009401">
    <property type="term" value="P:phosphoenolpyruvate-dependent sugar phosphotransferase system"/>
    <property type="evidence" value="ECO:0007669"/>
    <property type="project" value="UniProtKB-KW"/>
</dbReference>
<dbReference type="PRINTS" id="PR01736">
    <property type="entry name" value="PHPHTRNFRASE"/>
</dbReference>
<comment type="cofactor">
    <cofactor evidence="2">
        <name>Mg(2+)</name>
        <dbReference type="ChEBI" id="CHEBI:18420"/>
    </cofactor>
</comment>
<dbReference type="Gene3D" id="3.20.20.60">
    <property type="entry name" value="Phosphoenolpyruvate-binding domains"/>
    <property type="match status" value="1"/>
</dbReference>
<dbReference type="Pfam" id="PF00358">
    <property type="entry name" value="PTS_EIIA_1"/>
    <property type="match status" value="1"/>
</dbReference>
<name>A0A2T1EBC4_9CYAN</name>
<dbReference type="GO" id="GO:0008965">
    <property type="term" value="F:phosphoenolpyruvate-protein phosphotransferase activity"/>
    <property type="evidence" value="ECO:0007669"/>
    <property type="project" value="UniProtKB-EC"/>
</dbReference>
<dbReference type="PROSITE" id="PS00742">
    <property type="entry name" value="PEP_ENZYMES_2"/>
    <property type="match status" value="1"/>
</dbReference>
<keyword evidence="10" id="KW-0762">Sugar transport</keyword>
<dbReference type="SUPFAM" id="SSF47831">
    <property type="entry name" value="Enzyme I of the PEP:sugar phosphotransferase system HPr-binding (sub)domain"/>
    <property type="match status" value="1"/>
</dbReference>
<dbReference type="InterPro" id="IPR011055">
    <property type="entry name" value="Dup_hybrid_motif"/>
</dbReference>
<keyword evidence="19" id="KW-1185">Reference proteome</keyword>
<dbReference type="Pfam" id="PF00391">
    <property type="entry name" value="PEP-utilizers"/>
    <property type="match status" value="1"/>
</dbReference>
<dbReference type="InterPro" id="IPR000032">
    <property type="entry name" value="HPr-like"/>
</dbReference>
<reference evidence="18 19" key="2">
    <citation type="submission" date="2018-03" db="EMBL/GenBank/DDBJ databases">
        <title>The ancient ancestry and fast evolution of plastids.</title>
        <authorList>
            <person name="Moore K.R."/>
            <person name="Magnabosco C."/>
            <person name="Momper L."/>
            <person name="Gold D.A."/>
            <person name="Bosak T."/>
            <person name="Fournier G.P."/>
        </authorList>
    </citation>
    <scope>NUCLEOTIDE SEQUENCE [LARGE SCALE GENOMIC DNA]</scope>
    <source>
        <strain evidence="18 19">ULC18</strain>
    </source>
</reference>
<evidence type="ECO:0000256" key="12">
    <source>
        <dbReference type="ARBA" id="ARBA00022683"/>
    </source>
</evidence>
<dbReference type="InterPro" id="IPR015813">
    <property type="entry name" value="Pyrv/PenolPyrv_kinase-like_dom"/>
</dbReference>
<evidence type="ECO:0000256" key="9">
    <source>
        <dbReference type="ARBA" id="ARBA00022490"/>
    </source>
</evidence>
<dbReference type="Proteomes" id="UP000239576">
    <property type="component" value="Unassembled WGS sequence"/>
</dbReference>
<dbReference type="Pfam" id="PF02896">
    <property type="entry name" value="PEP-utilizers_C"/>
    <property type="match status" value="1"/>
</dbReference>
<dbReference type="InterPro" id="IPR036618">
    <property type="entry name" value="PtsI_HPr-bd_sf"/>
</dbReference>
<dbReference type="InterPro" id="IPR035895">
    <property type="entry name" value="HPr-like_sf"/>
</dbReference>
<evidence type="ECO:0000259" key="16">
    <source>
        <dbReference type="PROSITE" id="PS51093"/>
    </source>
</evidence>
<evidence type="ECO:0000256" key="1">
    <source>
        <dbReference type="ARBA" id="ARBA00000683"/>
    </source>
</evidence>
<feature type="domain" description="HPr" evidence="17">
    <location>
        <begin position="176"/>
        <end position="265"/>
    </location>
</feature>
<evidence type="ECO:0000256" key="5">
    <source>
        <dbReference type="ARBA" id="ARBA00007837"/>
    </source>
</evidence>
<dbReference type="Gene3D" id="2.70.70.10">
    <property type="entry name" value="Glucose Permease (Domain IIA)"/>
    <property type="match status" value="1"/>
</dbReference>
<dbReference type="InterPro" id="IPR036637">
    <property type="entry name" value="Phosphohistidine_dom_sf"/>
</dbReference>
<comment type="similarity">
    <text evidence="5">Belongs to the PEP-utilizing enzyme family.</text>
</comment>
<evidence type="ECO:0000313" key="18">
    <source>
        <dbReference type="EMBL" id="PSB30062.1"/>
    </source>
</evidence>
<dbReference type="PRINTS" id="PR00107">
    <property type="entry name" value="PHOSPHOCPHPR"/>
</dbReference>
<keyword evidence="8" id="KW-0813">Transport</keyword>
<keyword evidence="14" id="KW-0418">Kinase</keyword>
<dbReference type="Pfam" id="PF05524">
    <property type="entry name" value="PEP-utilisers_N"/>
    <property type="match status" value="1"/>
</dbReference>
<dbReference type="InterPro" id="IPR000121">
    <property type="entry name" value="PEP_util_C"/>
</dbReference>
<keyword evidence="12" id="KW-0598">Phosphotransferase system</keyword>
<dbReference type="NCBIfam" id="TIGR00830">
    <property type="entry name" value="PTBA"/>
    <property type="match status" value="1"/>
</dbReference>
<dbReference type="GO" id="GO:0005737">
    <property type="term" value="C:cytoplasm"/>
    <property type="evidence" value="ECO:0007669"/>
    <property type="project" value="UniProtKB-SubCell"/>
</dbReference>